<gene>
    <name evidence="1" type="ORF">T459_29963</name>
</gene>
<name>A0A2G2Y723_CAPAN</name>
<organism evidence="1 2">
    <name type="scientific">Capsicum annuum</name>
    <name type="common">Capsicum pepper</name>
    <dbReference type="NCBI Taxonomy" id="4072"/>
    <lineage>
        <taxon>Eukaryota</taxon>
        <taxon>Viridiplantae</taxon>
        <taxon>Streptophyta</taxon>
        <taxon>Embryophyta</taxon>
        <taxon>Tracheophyta</taxon>
        <taxon>Spermatophyta</taxon>
        <taxon>Magnoliopsida</taxon>
        <taxon>eudicotyledons</taxon>
        <taxon>Gunneridae</taxon>
        <taxon>Pentapetalae</taxon>
        <taxon>asterids</taxon>
        <taxon>lamiids</taxon>
        <taxon>Solanales</taxon>
        <taxon>Solanaceae</taxon>
        <taxon>Solanoideae</taxon>
        <taxon>Capsiceae</taxon>
        <taxon>Capsicum</taxon>
    </lineage>
</organism>
<proteinExistence type="predicted"/>
<sequence length="288" mass="32285">MSAVVLNQFSGGTRLVPLDVLQQTIFELEAFQGEVSFAFQARTSLKSHVVHSQLTNILTLLQKVQDNLDKIHISTPGTPNHTSLSPITIQEIPVENAYSSHVDQVFDESSHQITDPVHEFDIAFDLVPNISDRLQIPLQVTQVISKPTWCGEPEIDCSDDTHSRKSTSEEYECLDTNTSIVFDGSLQRNEFHLQCQFAHLKLIMTEKSIFHMNLPSNFNGPIGVEGEASLIPHVEDALIVEFFPSITTQSSLADFDDLAKCEIKKDGLPTFYWFDTGQHLSLPIPFVF</sequence>
<dbReference type="EMBL" id="AYRZ02000012">
    <property type="protein sequence ID" value="PHT65538.1"/>
    <property type="molecule type" value="Genomic_DNA"/>
</dbReference>
<dbReference type="Gramene" id="PHT65538">
    <property type="protein sequence ID" value="PHT65538"/>
    <property type="gene ID" value="T459_29963"/>
</dbReference>
<evidence type="ECO:0000313" key="1">
    <source>
        <dbReference type="EMBL" id="PHT65538.1"/>
    </source>
</evidence>
<dbReference type="AlphaFoldDB" id="A0A2G2Y723"/>
<dbReference type="Proteomes" id="UP000222542">
    <property type="component" value="Unassembled WGS sequence"/>
</dbReference>
<reference evidence="1 2" key="1">
    <citation type="journal article" date="2014" name="Nat. Genet.">
        <title>Genome sequence of the hot pepper provides insights into the evolution of pungency in Capsicum species.</title>
        <authorList>
            <person name="Kim S."/>
            <person name="Park M."/>
            <person name="Yeom S.I."/>
            <person name="Kim Y.M."/>
            <person name="Lee J.M."/>
            <person name="Lee H.A."/>
            <person name="Seo E."/>
            <person name="Choi J."/>
            <person name="Cheong K."/>
            <person name="Kim K.T."/>
            <person name="Jung K."/>
            <person name="Lee G.W."/>
            <person name="Oh S.K."/>
            <person name="Bae C."/>
            <person name="Kim S.B."/>
            <person name="Lee H.Y."/>
            <person name="Kim S.Y."/>
            <person name="Kim M.S."/>
            <person name="Kang B.C."/>
            <person name="Jo Y.D."/>
            <person name="Yang H.B."/>
            <person name="Jeong H.J."/>
            <person name="Kang W.H."/>
            <person name="Kwon J.K."/>
            <person name="Shin C."/>
            <person name="Lim J.Y."/>
            <person name="Park J.H."/>
            <person name="Huh J.H."/>
            <person name="Kim J.S."/>
            <person name="Kim B.D."/>
            <person name="Cohen O."/>
            <person name="Paran I."/>
            <person name="Suh M.C."/>
            <person name="Lee S.B."/>
            <person name="Kim Y.K."/>
            <person name="Shin Y."/>
            <person name="Noh S.J."/>
            <person name="Park J."/>
            <person name="Seo Y.S."/>
            <person name="Kwon S.Y."/>
            <person name="Kim H.A."/>
            <person name="Park J.M."/>
            <person name="Kim H.J."/>
            <person name="Choi S.B."/>
            <person name="Bosland P.W."/>
            <person name="Reeves G."/>
            <person name="Jo S.H."/>
            <person name="Lee B.W."/>
            <person name="Cho H.T."/>
            <person name="Choi H.S."/>
            <person name="Lee M.S."/>
            <person name="Yu Y."/>
            <person name="Do Choi Y."/>
            <person name="Park B.S."/>
            <person name="van Deynze A."/>
            <person name="Ashrafi H."/>
            <person name="Hill T."/>
            <person name="Kim W.T."/>
            <person name="Pai H.S."/>
            <person name="Ahn H.K."/>
            <person name="Yeam I."/>
            <person name="Giovannoni J.J."/>
            <person name="Rose J.K."/>
            <person name="Sorensen I."/>
            <person name="Lee S.J."/>
            <person name="Kim R.W."/>
            <person name="Choi I.Y."/>
            <person name="Choi B.S."/>
            <person name="Lim J.S."/>
            <person name="Lee Y.H."/>
            <person name="Choi D."/>
        </authorList>
    </citation>
    <scope>NUCLEOTIDE SEQUENCE [LARGE SCALE GENOMIC DNA]</scope>
    <source>
        <strain evidence="2">cv. CM334</strain>
    </source>
</reference>
<accession>A0A2G2Y723</accession>
<evidence type="ECO:0000313" key="2">
    <source>
        <dbReference type="Proteomes" id="UP000222542"/>
    </source>
</evidence>
<comment type="caution">
    <text evidence="1">The sequence shown here is derived from an EMBL/GenBank/DDBJ whole genome shotgun (WGS) entry which is preliminary data.</text>
</comment>
<keyword evidence="2" id="KW-1185">Reference proteome</keyword>
<protein>
    <submittedName>
        <fullName evidence="1">Uncharacterized protein</fullName>
    </submittedName>
</protein>
<reference evidence="1 2" key="2">
    <citation type="journal article" date="2017" name="Genome Biol.">
        <title>New reference genome sequences of hot pepper reveal the massive evolution of plant disease-resistance genes by retroduplication.</title>
        <authorList>
            <person name="Kim S."/>
            <person name="Park J."/>
            <person name="Yeom S.I."/>
            <person name="Kim Y.M."/>
            <person name="Seo E."/>
            <person name="Kim K.T."/>
            <person name="Kim M.S."/>
            <person name="Lee J.M."/>
            <person name="Cheong K."/>
            <person name="Shin H.S."/>
            <person name="Kim S.B."/>
            <person name="Han K."/>
            <person name="Lee J."/>
            <person name="Park M."/>
            <person name="Lee H.A."/>
            <person name="Lee H.Y."/>
            <person name="Lee Y."/>
            <person name="Oh S."/>
            <person name="Lee J.H."/>
            <person name="Choi E."/>
            <person name="Choi E."/>
            <person name="Lee S.E."/>
            <person name="Jeon J."/>
            <person name="Kim H."/>
            <person name="Choi G."/>
            <person name="Song H."/>
            <person name="Lee J."/>
            <person name="Lee S.C."/>
            <person name="Kwon J.K."/>
            <person name="Lee H.Y."/>
            <person name="Koo N."/>
            <person name="Hong Y."/>
            <person name="Kim R.W."/>
            <person name="Kang W.H."/>
            <person name="Huh J.H."/>
            <person name="Kang B.C."/>
            <person name="Yang T.J."/>
            <person name="Lee Y.H."/>
            <person name="Bennetzen J.L."/>
            <person name="Choi D."/>
        </authorList>
    </citation>
    <scope>NUCLEOTIDE SEQUENCE [LARGE SCALE GENOMIC DNA]</scope>
    <source>
        <strain evidence="2">cv. CM334</strain>
    </source>
</reference>